<dbReference type="GO" id="GO:0006189">
    <property type="term" value="P:'de novo' IMP biosynthetic process"/>
    <property type="evidence" value="ECO:0007669"/>
    <property type="project" value="UniProtKB-UniRule"/>
</dbReference>
<dbReference type="EC" id="6.3.5.3" evidence="8"/>
<dbReference type="GO" id="GO:0005737">
    <property type="term" value="C:cytoplasm"/>
    <property type="evidence" value="ECO:0007669"/>
    <property type="project" value="UniProtKB-SubCell"/>
</dbReference>
<dbReference type="PROSITE" id="PS51273">
    <property type="entry name" value="GATASE_TYPE_1"/>
    <property type="match status" value="1"/>
</dbReference>
<sequence>MKKIKVCVLRTAGTNCDKETAFAFSLVGASAELVHINNLASAKVNLSNYHILALPGGFSYGDDIASGKIFANELKYKLSADLKKFIQEGKLIIGICNGFQILVKSGLLPGNDSLIQEASLIINDSGKFEDRWVYLSSRVREFASSRVKCIWTKNLPEIIYLPVAHGEGKFIVKDKKVLSRIKKNGQVVFSYCDALGRLTGWPANPNGSLQNIAGIYDTTGRILGLMPHPERHIQLWQHPRWEDSKPRTTGLQVRGKSGVGLQIFKNGVDYIKKHF</sequence>
<evidence type="ECO:0000256" key="7">
    <source>
        <dbReference type="ARBA" id="ARBA00022962"/>
    </source>
</evidence>
<comment type="subcellular location">
    <subcellularLocation>
        <location evidence="8">Cytoplasm</location>
    </subcellularLocation>
</comment>
<evidence type="ECO:0000256" key="2">
    <source>
        <dbReference type="ARBA" id="ARBA00022598"/>
    </source>
</evidence>
<dbReference type="PIRSF" id="PIRSF001586">
    <property type="entry name" value="FGAM_synth_I"/>
    <property type="match status" value="1"/>
</dbReference>
<dbReference type="Proteomes" id="UP000231292">
    <property type="component" value="Unassembled WGS sequence"/>
</dbReference>
<dbReference type="HAMAP" id="MF_00421">
    <property type="entry name" value="PurQ"/>
    <property type="match status" value="1"/>
</dbReference>
<dbReference type="SMART" id="SM01211">
    <property type="entry name" value="GATase_5"/>
    <property type="match status" value="1"/>
</dbReference>
<feature type="active site" evidence="8">
    <location>
        <position position="230"/>
    </location>
</feature>
<comment type="caution">
    <text evidence="9">The sequence shown here is derived from an EMBL/GenBank/DDBJ whole genome shotgun (WGS) entry which is preliminary data.</text>
</comment>
<dbReference type="PANTHER" id="PTHR10099:SF1">
    <property type="entry name" value="PHOSPHORIBOSYLFORMYLGLYCINAMIDINE SYNTHASE"/>
    <property type="match status" value="1"/>
</dbReference>
<keyword evidence="3 8" id="KW-0547">Nucleotide-binding</keyword>
<dbReference type="GO" id="GO:0004642">
    <property type="term" value="F:phosphoribosylformylglycinamidine synthase activity"/>
    <property type="evidence" value="ECO:0007669"/>
    <property type="project" value="UniProtKB-UniRule"/>
</dbReference>
<evidence type="ECO:0000313" key="10">
    <source>
        <dbReference type="Proteomes" id="UP000231292"/>
    </source>
</evidence>
<keyword evidence="5 8" id="KW-0378">Hydrolase</keyword>
<evidence type="ECO:0000256" key="8">
    <source>
        <dbReference type="HAMAP-Rule" id="MF_00421"/>
    </source>
</evidence>
<comment type="function">
    <text evidence="8">Part of the phosphoribosylformylglycinamidine synthase complex involved in the purines biosynthetic pathway. Catalyzes the ATP-dependent conversion of formylglycinamide ribonucleotide (FGAR) and glutamine to yield formylglycinamidine ribonucleotide (FGAM) and glutamate. The FGAM synthase complex is composed of three subunits. PurQ produces an ammonia molecule by converting glutamine to glutamate. PurL transfers the ammonia molecule to FGAR to form FGAM in an ATP-dependent manner. PurS interacts with PurQ and PurL and is thought to assist in the transfer of the ammonia molecule from PurQ to PurL.</text>
</comment>
<comment type="catalytic activity">
    <reaction evidence="8">
        <text>N(2)-formyl-N(1)-(5-phospho-beta-D-ribosyl)glycinamide + L-glutamine + ATP + H2O = 2-formamido-N(1)-(5-O-phospho-beta-D-ribosyl)acetamidine + L-glutamate + ADP + phosphate + H(+)</text>
        <dbReference type="Rhea" id="RHEA:17129"/>
        <dbReference type="ChEBI" id="CHEBI:15377"/>
        <dbReference type="ChEBI" id="CHEBI:15378"/>
        <dbReference type="ChEBI" id="CHEBI:29985"/>
        <dbReference type="ChEBI" id="CHEBI:30616"/>
        <dbReference type="ChEBI" id="CHEBI:43474"/>
        <dbReference type="ChEBI" id="CHEBI:58359"/>
        <dbReference type="ChEBI" id="CHEBI:147286"/>
        <dbReference type="ChEBI" id="CHEBI:147287"/>
        <dbReference type="ChEBI" id="CHEBI:456216"/>
        <dbReference type="EC" id="6.3.5.3"/>
    </reaction>
</comment>
<feature type="active site" description="Nucleophile" evidence="8">
    <location>
        <position position="96"/>
    </location>
</feature>
<keyword evidence="1 8" id="KW-0963">Cytoplasm</keyword>
<evidence type="ECO:0000256" key="3">
    <source>
        <dbReference type="ARBA" id="ARBA00022741"/>
    </source>
</evidence>
<evidence type="ECO:0000256" key="6">
    <source>
        <dbReference type="ARBA" id="ARBA00022840"/>
    </source>
</evidence>
<dbReference type="GO" id="GO:0005524">
    <property type="term" value="F:ATP binding"/>
    <property type="evidence" value="ECO:0007669"/>
    <property type="project" value="UniProtKB-KW"/>
</dbReference>
<evidence type="ECO:0000256" key="5">
    <source>
        <dbReference type="ARBA" id="ARBA00022801"/>
    </source>
</evidence>
<gene>
    <name evidence="8 9" type="primary">purQ</name>
    <name evidence="9" type="ORF">COX41_00395</name>
</gene>
<dbReference type="EC" id="3.5.1.2" evidence="8"/>
<dbReference type="GO" id="GO:0004359">
    <property type="term" value="F:glutaminase activity"/>
    <property type="evidence" value="ECO:0007669"/>
    <property type="project" value="UniProtKB-EC"/>
</dbReference>
<evidence type="ECO:0000256" key="1">
    <source>
        <dbReference type="ARBA" id="ARBA00022490"/>
    </source>
</evidence>
<dbReference type="InterPro" id="IPR010075">
    <property type="entry name" value="PRibForGlyAmidine_synth_PurQ"/>
</dbReference>
<comment type="pathway">
    <text evidence="8">Purine metabolism; IMP biosynthesis via de novo pathway; 5-amino-1-(5-phospho-D-ribosyl)imidazole from N(2)-formyl-N(1)-(5-phospho-D-ribosyl)glycinamide: step 1/2.</text>
</comment>
<accession>A0A2G9YMK0</accession>
<proteinExistence type="inferred from homology"/>
<organism evidence="9 10">
    <name type="scientific">Candidatus Sherwoodlollariibacterium unditelluris</name>
    <dbReference type="NCBI Taxonomy" id="1974757"/>
    <lineage>
        <taxon>Bacteria</taxon>
        <taxon>Pseudomonadati</taxon>
        <taxon>Candidatus Omnitrophota</taxon>
        <taxon>Candidatus Sherwoodlollariibacterium</taxon>
    </lineage>
</organism>
<comment type="catalytic activity">
    <reaction evidence="8">
        <text>L-glutamine + H2O = L-glutamate + NH4(+)</text>
        <dbReference type="Rhea" id="RHEA:15889"/>
        <dbReference type="ChEBI" id="CHEBI:15377"/>
        <dbReference type="ChEBI" id="CHEBI:28938"/>
        <dbReference type="ChEBI" id="CHEBI:29985"/>
        <dbReference type="ChEBI" id="CHEBI:58359"/>
        <dbReference type="EC" id="3.5.1.2"/>
    </reaction>
</comment>
<name>A0A2G9YMK0_9BACT</name>
<dbReference type="SUPFAM" id="SSF52317">
    <property type="entry name" value="Class I glutamine amidotransferase-like"/>
    <property type="match status" value="1"/>
</dbReference>
<dbReference type="EMBL" id="PCRK01000006">
    <property type="protein sequence ID" value="PIP19943.1"/>
    <property type="molecule type" value="Genomic_DNA"/>
</dbReference>
<comment type="subunit">
    <text evidence="8">Part of the FGAM synthase complex composed of 1 PurL, 1 PurQ and 2 PurS subunits.</text>
</comment>
<keyword evidence="7 8" id="KW-0315">Glutamine amidotransferase</keyword>
<dbReference type="CDD" id="cd01740">
    <property type="entry name" value="GATase1_FGAR_AT"/>
    <property type="match status" value="1"/>
</dbReference>
<reference evidence="9 10" key="1">
    <citation type="submission" date="2017-09" db="EMBL/GenBank/DDBJ databases">
        <title>Depth-based differentiation of microbial function through sediment-hosted aquifers and enrichment of novel symbionts in the deep terrestrial subsurface.</title>
        <authorList>
            <person name="Probst A.J."/>
            <person name="Ladd B."/>
            <person name="Jarett J.K."/>
            <person name="Geller-Mcgrath D.E."/>
            <person name="Sieber C.M."/>
            <person name="Emerson J.B."/>
            <person name="Anantharaman K."/>
            <person name="Thomas B.C."/>
            <person name="Malmstrom R."/>
            <person name="Stieglmeier M."/>
            <person name="Klingl A."/>
            <person name="Woyke T."/>
            <person name="Ryan C.M."/>
            <person name="Banfield J.F."/>
        </authorList>
    </citation>
    <scope>NUCLEOTIDE SEQUENCE [LARGE SCALE GENOMIC DNA]</scope>
    <source>
        <strain evidence="9">CG23_combo_of_CG06-09_8_20_14_all_41_10</strain>
    </source>
</reference>
<keyword evidence="6 8" id="KW-0067">ATP-binding</keyword>
<keyword evidence="4 8" id="KW-0658">Purine biosynthesis</keyword>
<dbReference type="Pfam" id="PF13507">
    <property type="entry name" value="GATase_5"/>
    <property type="match status" value="1"/>
</dbReference>
<keyword evidence="2 8" id="KW-0436">Ligase</keyword>
<protein>
    <recommendedName>
        <fullName evidence="8">Phosphoribosylformylglycinamidine synthase subunit PurQ</fullName>
        <shortName evidence="8">FGAM synthase</shortName>
        <ecNumber evidence="8">6.3.5.3</ecNumber>
    </recommendedName>
    <alternativeName>
        <fullName evidence="8">Formylglycinamide ribonucleotide amidotransferase subunit I</fullName>
        <shortName evidence="8">FGAR amidotransferase I</shortName>
        <shortName evidence="8">FGAR-AT I</shortName>
    </alternativeName>
    <alternativeName>
        <fullName evidence="8">Glutaminase PurQ</fullName>
        <ecNumber evidence="8">3.5.1.2</ecNumber>
    </alternativeName>
    <alternativeName>
        <fullName evidence="8">Phosphoribosylformylglycinamidine synthase subunit I</fullName>
    </alternativeName>
</protein>
<dbReference type="NCBIfam" id="TIGR01737">
    <property type="entry name" value="FGAM_synth_I"/>
    <property type="match status" value="1"/>
</dbReference>
<feature type="active site" evidence="8">
    <location>
        <position position="228"/>
    </location>
</feature>
<dbReference type="PANTHER" id="PTHR10099">
    <property type="entry name" value="PHOSPHORIBOSYLFORMYLGLYCINAMIDINE SYNTHASE"/>
    <property type="match status" value="1"/>
</dbReference>
<evidence type="ECO:0000256" key="4">
    <source>
        <dbReference type="ARBA" id="ARBA00022755"/>
    </source>
</evidence>
<dbReference type="AlphaFoldDB" id="A0A2G9YMK0"/>
<dbReference type="Gene3D" id="3.40.50.880">
    <property type="match status" value="1"/>
</dbReference>
<evidence type="ECO:0000313" key="9">
    <source>
        <dbReference type="EMBL" id="PIP19943.1"/>
    </source>
</evidence>
<dbReference type="InterPro" id="IPR029062">
    <property type="entry name" value="Class_I_gatase-like"/>
</dbReference>
<dbReference type="UniPathway" id="UPA00074">
    <property type="reaction ID" value="UER00128"/>
</dbReference>